<proteinExistence type="predicted"/>
<evidence type="ECO:0000313" key="3">
    <source>
        <dbReference type="Proteomes" id="UP000265938"/>
    </source>
</evidence>
<evidence type="ECO:0000313" key="2">
    <source>
        <dbReference type="EMBL" id="RJF34451.1"/>
    </source>
</evidence>
<dbReference type="EMBL" id="QYSE01000003">
    <property type="protein sequence ID" value="RJF34451.1"/>
    <property type="molecule type" value="Genomic_DNA"/>
</dbReference>
<dbReference type="InterPro" id="IPR017745">
    <property type="entry name" value="BcsE"/>
</dbReference>
<dbReference type="GO" id="GO:0035438">
    <property type="term" value="F:cyclic-di-GMP binding"/>
    <property type="evidence" value="ECO:0007669"/>
    <property type="project" value="InterPro"/>
</dbReference>
<accession>A0A3A3ELX9</accession>
<dbReference type="Pfam" id="PF10995">
    <property type="entry name" value="CBP_BcsE"/>
    <property type="match status" value="1"/>
</dbReference>
<comment type="caution">
    <text evidence="2">The sequence shown here is derived from an EMBL/GenBank/DDBJ whole genome shotgun (WGS) entry which is preliminary data.</text>
</comment>
<dbReference type="NCBIfam" id="TIGR03369">
    <property type="entry name" value="cellulose_bcsE"/>
    <property type="match status" value="1"/>
</dbReference>
<evidence type="ECO:0000256" key="1">
    <source>
        <dbReference type="NCBIfam" id="TIGR03369"/>
    </source>
</evidence>
<reference evidence="2 3" key="1">
    <citation type="submission" date="2018-09" db="EMBL/GenBank/DDBJ databases">
        <title>Identification of marine bacteria producing industrial enzymes.</title>
        <authorList>
            <person name="Cheng T.H."/>
            <person name="Saidin J."/>
            <person name="Muhd D.D."/>
            <person name="Isa M.N.M."/>
            <person name="Bakar M.F.A."/>
            <person name="Ismail N."/>
        </authorList>
    </citation>
    <scope>NUCLEOTIDE SEQUENCE [LARGE SCALE GENOMIC DNA]</scope>
    <source>
        <strain evidence="2 3">MNAD 1.6</strain>
    </source>
</reference>
<dbReference type="RefSeq" id="WP_119853408.1">
    <property type="nucleotide sequence ID" value="NZ_QYSE01000003.1"/>
</dbReference>
<sequence>MPHLNITGLNGAFSELKRGANYALLAPLDNQLLELTRHLLTNHKDSVFLLSEQVELFFEGEGNELLFTLFEQGVLRPFHLHHNENVSKSLHFSRGVINEIKQYDQLKNSTVIVHVDSEQLVSLNEQQLGEKLKLYLALSQSKNVTLVFLMSGAHVSELRRQLLALNRFFDGLIYMTQEASIRTLEYDYWCHKEGVIAGRSVNLQLHNGQLALIEQEQEAVELVQTTVQDFDEDEVWLTRSAVPEGTKLPVSYKIIDDNDALYSKGLTKKVATIVFAVTRYTDLKALAKDCFSLRKKCGRRLKLVIQNVDGIIRHQDECLFLTLGVNLILYSFSEPSRLLSQIQSIQGFQFSRALPKSIDDVLKYSENVLAKGYLPPVKFAEQVAKHSDSAANLGVSGVLVLMQLLPRIDAIHPLHLFHVKREGDIFSFADGTVYLYLHACREHDVESAIKHLFKLQVSDFFMSKNVIADHFYIQQECRRMQRHFANTEITDFTQQLQENVSYIFDAKASDIASLNIETPEFKKVIRPISEPVKVTLKGELS</sequence>
<gene>
    <name evidence="2" type="primary">bcsE</name>
    <name evidence="2" type="ORF">D4741_13775</name>
</gene>
<name>A0A3A3ELX9_9GAMM</name>
<dbReference type="Proteomes" id="UP000265938">
    <property type="component" value="Unassembled WGS sequence"/>
</dbReference>
<dbReference type="AlphaFoldDB" id="A0A3A3ELX9"/>
<organism evidence="2 3">
    <name type="scientific">Pseudoalteromonas gelatinilytica</name>
    <dbReference type="NCBI Taxonomy" id="1703256"/>
    <lineage>
        <taxon>Bacteria</taxon>
        <taxon>Pseudomonadati</taxon>
        <taxon>Pseudomonadota</taxon>
        <taxon>Gammaproteobacteria</taxon>
        <taxon>Alteromonadales</taxon>
        <taxon>Pseudoalteromonadaceae</taxon>
        <taxon>Pseudoalteromonas</taxon>
    </lineage>
</organism>
<protein>
    <recommendedName>
        <fullName evidence="1">Cellulose biosynthesis protein BcsE</fullName>
    </recommendedName>
</protein>